<dbReference type="KEGG" id="dfi:AXF13_07970"/>
<organism evidence="1 2">
    <name type="scientific">Desulfovibrio fairfieldensis</name>
    <dbReference type="NCBI Taxonomy" id="44742"/>
    <lineage>
        <taxon>Bacteria</taxon>
        <taxon>Pseudomonadati</taxon>
        <taxon>Thermodesulfobacteriota</taxon>
        <taxon>Desulfovibrionia</taxon>
        <taxon>Desulfovibrionales</taxon>
        <taxon>Desulfovibrionaceae</taxon>
        <taxon>Desulfovibrio</taxon>
    </lineage>
</organism>
<keyword evidence="2" id="KW-1185">Reference proteome</keyword>
<evidence type="ECO:0000313" key="2">
    <source>
        <dbReference type="Proteomes" id="UP000069241"/>
    </source>
</evidence>
<proteinExistence type="predicted"/>
<dbReference type="AlphaFoldDB" id="A0A0X8JJQ4"/>
<evidence type="ECO:0000313" key="1">
    <source>
        <dbReference type="EMBL" id="AMD90059.1"/>
    </source>
</evidence>
<gene>
    <name evidence="1" type="ORF">AXF13_07970</name>
</gene>
<accession>A0A0X8JJQ4</accession>
<protein>
    <submittedName>
        <fullName evidence="1">Uncharacterized protein</fullName>
    </submittedName>
</protein>
<sequence>MKTWKESLWGWNIFKVLIFALWKRIMRTTRCVRNKIDGILKKRSNFMAEFVQYIKTRNTIAPMNFWNVFEKLKVRLCRSRGLELWPMATAATSSLM</sequence>
<dbReference type="EMBL" id="CP014229">
    <property type="protein sequence ID" value="AMD90059.1"/>
    <property type="molecule type" value="Genomic_DNA"/>
</dbReference>
<reference evidence="2" key="1">
    <citation type="submission" date="2016-02" db="EMBL/GenBank/DDBJ databases">
        <authorList>
            <person name="Holder M.E."/>
            <person name="Ajami N.J."/>
            <person name="Petrosino J.F."/>
        </authorList>
    </citation>
    <scope>NUCLEOTIDE SEQUENCE [LARGE SCALE GENOMIC DNA]</scope>
    <source>
        <strain evidence="2">CCUG 45958</strain>
    </source>
</reference>
<name>A0A0X8JJQ4_9BACT</name>
<dbReference type="Proteomes" id="UP000069241">
    <property type="component" value="Chromosome"/>
</dbReference>